<gene>
    <name evidence="1" type="ORF">BN869_000012972_1</name>
</gene>
<dbReference type="EMBL" id="CDPU01000078">
    <property type="protein sequence ID" value="CEO56914.1"/>
    <property type="molecule type" value="Genomic_DNA"/>
</dbReference>
<protein>
    <submittedName>
        <fullName evidence="1">Uncharacterized protein</fullName>
    </submittedName>
</protein>
<dbReference type="AlphaFoldDB" id="A0A0B7KIE3"/>
<sequence>MIQSHIYTVPNFCEDLVVFSTGVNNVYNIVAQSTALDKLIDILKRLVGSVVFYPFPVWAVAECVLSH</sequence>
<name>A0A0B7KIE3_BIOOC</name>
<organism evidence="1">
    <name type="scientific">Bionectria ochroleuca</name>
    <name type="common">Gliocladium roseum</name>
    <dbReference type="NCBI Taxonomy" id="29856"/>
    <lineage>
        <taxon>Eukaryota</taxon>
        <taxon>Fungi</taxon>
        <taxon>Dikarya</taxon>
        <taxon>Ascomycota</taxon>
        <taxon>Pezizomycotina</taxon>
        <taxon>Sordariomycetes</taxon>
        <taxon>Hypocreomycetidae</taxon>
        <taxon>Hypocreales</taxon>
        <taxon>Bionectriaceae</taxon>
        <taxon>Clonostachys</taxon>
    </lineage>
</organism>
<accession>A0A0B7KIE3</accession>
<reference evidence="1" key="1">
    <citation type="submission" date="2015-01" db="EMBL/GenBank/DDBJ databases">
        <authorList>
            <person name="Durling Mikael"/>
        </authorList>
    </citation>
    <scope>NUCLEOTIDE SEQUENCE</scope>
</reference>
<proteinExistence type="predicted"/>
<evidence type="ECO:0000313" key="1">
    <source>
        <dbReference type="EMBL" id="CEO56914.1"/>
    </source>
</evidence>